<accession>A0A2M7TG65</accession>
<name>A0A2M7TG65_UNCKA</name>
<reference evidence="3" key="1">
    <citation type="submission" date="2017-09" db="EMBL/GenBank/DDBJ databases">
        <title>Depth-based differentiation of microbial function through sediment-hosted aquifers and enrichment of novel symbionts in the deep terrestrial subsurface.</title>
        <authorList>
            <person name="Probst A.J."/>
            <person name="Ladd B."/>
            <person name="Jarett J.K."/>
            <person name="Geller-Mcgrath D.E."/>
            <person name="Sieber C.M.K."/>
            <person name="Emerson J.B."/>
            <person name="Anantharaman K."/>
            <person name="Thomas B.C."/>
            <person name="Malmstrom R."/>
            <person name="Stieglmeier M."/>
            <person name="Klingl A."/>
            <person name="Woyke T."/>
            <person name="Ryan C.M."/>
            <person name="Banfield J.F."/>
        </authorList>
    </citation>
    <scope>NUCLEOTIDE SEQUENCE [LARGE SCALE GENOMIC DNA]</scope>
</reference>
<evidence type="ECO:0000313" key="2">
    <source>
        <dbReference type="EMBL" id="PIZ44971.1"/>
    </source>
</evidence>
<dbReference type="PANTHER" id="PTHR11373:SF41">
    <property type="entry name" value="METAL-DEPENDENT PHOSPHOHYDROLASE"/>
    <property type="match status" value="1"/>
</dbReference>
<dbReference type="Proteomes" id="UP000228920">
    <property type="component" value="Unassembled WGS sequence"/>
</dbReference>
<comment type="caution">
    <text evidence="2">The sequence shown here is derived from an EMBL/GenBank/DDBJ whole genome shotgun (WGS) entry which is preliminary data.</text>
</comment>
<dbReference type="Pfam" id="PF01966">
    <property type="entry name" value="HD"/>
    <property type="match status" value="1"/>
</dbReference>
<dbReference type="InterPro" id="IPR006674">
    <property type="entry name" value="HD_domain"/>
</dbReference>
<dbReference type="SMART" id="SM00471">
    <property type="entry name" value="HDc"/>
    <property type="match status" value="1"/>
</dbReference>
<sequence>MKIMNRIYGKIEIANPVLIELIESKPFQRLKKISQDGAPHYIQPVRDVTRFEHSIGVWYLSHKYNRTLEEQIASLLHDIPHTAFSHVIDFVVRTEKHDYHDKFTKNIILNSKIPSILERNGVEIEKVLQKGNYNLLENELPDISVDRWDYFMRDGYTMGFLPITIVQTFLDNIYTKNDNFYFTDVRLAALFSILFANFSRLIWLDPTSHGAFFLLAEAIKIGLESKYITKEDFFTNDEILLEKLKNSHNKEISRLLSRLEPGKEFEYANEQNAEFYGPNKPRYVNPFVKTTNGLQRISELVPSLDYFFKEFSANYKNLGVVQQI</sequence>
<dbReference type="EMBL" id="PFNL01000156">
    <property type="protein sequence ID" value="PIZ44971.1"/>
    <property type="molecule type" value="Genomic_DNA"/>
</dbReference>
<dbReference type="GO" id="GO:0006203">
    <property type="term" value="P:dGTP catabolic process"/>
    <property type="evidence" value="ECO:0007669"/>
    <property type="project" value="TreeGrafter"/>
</dbReference>
<gene>
    <name evidence="2" type="ORF">COY32_05805</name>
</gene>
<dbReference type="SUPFAM" id="SSF109604">
    <property type="entry name" value="HD-domain/PDEase-like"/>
    <property type="match status" value="1"/>
</dbReference>
<organism evidence="2 3">
    <name type="scientific">candidate division WWE3 bacterium CG_4_10_14_0_2_um_filter_41_14</name>
    <dbReference type="NCBI Taxonomy" id="1975072"/>
    <lineage>
        <taxon>Bacteria</taxon>
        <taxon>Katanobacteria</taxon>
    </lineage>
</organism>
<protein>
    <recommendedName>
        <fullName evidence="1">HD/PDEase domain-containing protein</fullName>
    </recommendedName>
</protein>
<proteinExistence type="predicted"/>
<dbReference type="InterPro" id="IPR050135">
    <property type="entry name" value="dGTPase-like"/>
</dbReference>
<dbReference type="Gene3D" id="1.10.3210.10">
    <property type="entry name" value="Hypothetical protein af1432"/>
    <property type="match status" value="1"/>
</dbReference>
<evidence type="ECO:0000313" key="3">
    <source>
        <dbReference type="Proteomes" id="UP000228920"/>
    </source>
</evidence>
<evidence type="ECO:0000259" key="1">
    <source>
        <dbReference type="SMART" id="SM00471"/>
    </source>
</evidence>
<dbReference type="GO" id="GO:0008832">
    <property type="term" value="F:dGTPase activity"/>
    <property type="evidence" value="ECO:0007669"/>
    <property type="project" value="TreeGrafter"/>
</dbReference>
<dbReference type="PANTHER" id="PTHR11373">
    <property type="entry name" value="DEOXYNUCLEOSIDE TRIPHOSPHATE TRIPHOSPHOHYDROLASE"/>
    <property type="match status" value="1"/>
</dbReference>
<feature type="domain" description="HD/PDEase" evidence="1">
    <location>
        <begin position="46"/>
        <end position="160"/>
    </location>
</feature>
<dbReference type="AlphaFoldDB" id="A0A2M7TG65"/>
<dbReference type="InterPro" id="IPR003607">
    <property type="entry name" value="HD/PDEase_dom"/>
</dbReference>